<reference evidence="6" key="1">
    <citation type="journal article" date="2014" name="Int. J. Syst. Evol. Microbiol.">
        <title>Complete genome sequence of Corynebacterium casei LMG S-19264T (=DSM 44701T), isolated from a smear-ripened cheese.</title>
        <authorList>
            <consortium name="US DOE Joint Genome Institute (JGI-PGF)"/>
            <person name="Walter F."/>
            <person name="Albersmeier A."/>
            <person name="Kalinowski J."/>
            <person name="Ruckert C."/>
        </authorList>
    </citation>
    <scope>NUCLEOTIDE SEQUENCE</scope>
    <source>
        <strain evidence="6">CGMCC 1.12919</strain>
    </source>
</reference>
<dbReference type="InterPro" id="IPR050950">
    <property type="entry name" value="HTH-type_LysR_regulators"/>
</dbReference>
<accession>A0A916UVN6</accession>
<keyword evidence="7" id="KW-1185">Reference proteome</keyword>
<dbReference type="InterPro" id="IPR000847">
    <property type="entry name" value="LysR_HTH_N"/>
</dbReference>
<dbReference type="AlphaFoldDB" id="A0A916UVN6"/>
<sequence length="309" mass="34491">MLDRRLVHVVAAAREGSFSLAAERVGVTQSAITKSIADLERSLSFLIFNRTARGAVLTDEGRVFVERATRLLDDANDLLRGGSMGQDRYADILRIGVCPASLEWRLLDPLTLLLARHPTIRLEVSGSSFDRVVQQLRTGGVDVALGFDAAFSEQPDLRPEALPPLRTTLFARRGHPIFARDPVTIADVAAYDFVSPSASRPYGSRIREWYESQGYSSHQKIHVVDYFPIASRIVATTDAIGVIAVQFTRSDAFRRRFARVPFLESLPLEPLCCAVRARWELRPAVRAFIKACRESLLQPEADDLWQSRA</sequence>
<dbReference type="GO" id="GO:0003677">
    <property type="term" value="F:DNA binding"/>
    <property type="evidence" value="ECO:0007669"/>
    <property type="project" value="UniProtKB-KW"/>
</dbReference>
<dbReference type="Gene3D" id="1.10.10.10">
    <property type="entry name" value="Winged helix-like DNA-binding domain superfamily/Winged helix DNA-binding domain"/>
    <property type="match status" value="1"/>
</dbReference>
<dbReference type="InterPro" id="IPR036388">
    <property type="entry name" value="WH-like_DNA-bd_sf"/>
</dbReference>
<evidence type="ECO:0000259" key="5">
    <source>
        <dbReference type="PROSITE" id="PS50931"/>
    </source>
</evidence>
<comment type="caution">
    <text evidence="6">The sequence shown here is derived from an EMBL/GenBank/DDBJ whole genome shotgun (WGS) entry which is preliminary data.</text>
</comment>
<dbReference type="PROSITE" id="PS50931">
    <property type="entry name" value="HTH_LYSR"/>
    <property type="match status" value="1"/>
</dbReference>
<dbReference type="GO" id="GO:0003700">
    <property type="term" value="F:DNA-binding transcription factor activity"/>
    <property type="evidence" value="ECO:0007669"/>
    <property type="project" value="InterPro"/>
</dbReference>
<dbReference type="InterPro" id="IPR005119">
    <property type="entry name" value="LysR_subst-bd"/>
</dbReference>
<dbReference type="Pfam" id="PF03466">
    <property type="entry name" value="LysR_substrate"/>
    <property type="match status" value="1"/>
</dbReference>
<dbReference type="SUPFAM" id="SSF53850">
    <property type="entry name" value="Periplasmic binding protein-like II"/>
    <property type="match status" value="1"/>
</dbReference>
<dbReference type="PANTHER" id="PTHR30419">
    <property type="entry name" value="HTH-TYPE TRANSCRIPTIONAL REGULATOR YBHD"/>
    <property type="match status" value="1"/>
</dbReference>
<reference evidence="6" key="2">
    <citation type="submission" date="2020-09" db="EMBL/GenBank/DDBJ databases">
        <authorList>
            <person name="Sun Q."/>
            <person name="Zhou Y."/>
        </authorList>
    </citation>
    <scope>NUCLEOTIDE SEQUENCE</scope>
    <source>
        <strain evidence="6">CGMCC 1.12919</strain>
    </source>
</reference>
<comment type="similarity">
    <text evidence="1">Belongs to the LysR transcriptional regulatory family.</text>
</comment>
<protein>
    <recommendedName>
        <fullName evidence="5">HTH lysR-type domain-containing protein</fullName>
    </recommendedName>
</protein>
<dbReference type="SUPFAM" id="SSF46785">
    <property type="entry name" value="Winged helix' DNA-binding domain"/>
    <property type="match status" value="1"/>
</dbReference>
<dbReference type="Proteomes" id="UP000637002">
    <property type="component" value="Unassembled WGS sequence"/>
</dbReference>
<evidence type="ECO:0000256" key="3">
    <source>
        <dbReference type="ARBA" id="ARBA00023125"/>
    </source>
</evidence>
<organism evidence="6 7">
    <name type="scientific">Chelatococcus reniformis</name>
    <dbReference type="NCBI Taxonomy" id="1494448"/>
    <lineage>
        <taxon>Bacteria</taxon>
        <taxon>Pseudomonadati</taxon>
        <taxon>Pseudomonadota</taxon>
        <taxon>Alphaproteobacteria</taxon>
        <taxon>Hyphomicrobiales</taxon>
        <taxon>Chelatococcaceae</taxon>
        <taxon>Chelatococcus</taxon>
    </lineage>
</organism>
<proteinExistence type="inferred from homology"/>
<dbReference type="EMBL" id="BMGG01000011">
    <property type="protein sequence ID" value="GGC89897.1"/>
    <property type="molecule type" value="Genomic_DNA"/>
</dbReference>
<keyword evidence="3" id="KW-0238">DNA-binding</keyword>
<evidence type="ECO:0000256" key="1">
    <source>
        <dbReference type="ARBA" id="ARBA00009437"/>
    </source>
</evidence>
<evidence type="ECO:0000313" key="6">
    <source>
        <dbReference type="EMBL" id="GGC89897.1"/>
    </source>
</evidence>
<dbReference type="InterPro" id="IPR036390">
    <property type="entry name" value="WH_DNA-bd_sf"/>
</dbReference>
<name>A0A916UVN6_9HYPH</name>
<dbReference type="GO" id="GO:0005829">
    <property type="term" value="C:cytosol"/>
    <property type="evidence" value="ECO:0007669"/>
    <property type="project" value="TreeGrafter"/>
</dbReference>
<evidence type="ECO:0000256" key="4">
    <source>
        <dbReference type="ARBA" id="ARBA00023163"/>
    </source>
</evidence>
<keyword evidence="2" id="KW-0805">Transcription regulation</keyword>
<gene>
    <name evidence="6" type="ORF">GCM10010994_54690</name>
</gene>
<dbReference type="PANTHER" id="PTHR30419:SF8">
    <property type="entry name" value="NITROGEN ASSIMILATION TRANSCRIPTIONAL ACTIVATOR-RELATED"/>
    <property type="match status" value="1"/>
</dbReference>
<dbReference type="PRINTS" id="PR00039">
    <property type="entry name" value="HTHLYSR"/>
</dbReference>
<keyword evidence="4" id="KW-0804">Transcription</keyword>
<evidence type="ECO:0000256" key="2">
    <source>
        <dbReference type="ARBA" id="ARBA00023015"/>
    </source>
</evidence>
<dbReference type="Pfam" id="PF00126">
    <property type="entry name" value="HTH_1"/>
    <property type="match status" value="1"/>
</dbReference>
<dbReference type="RefSeq" id="WP_210324600.1">
    <property type="nucleotide sequence ID" value="NZ_BMGG01000011.1"/>
</dbReference>
<dbReference type="CDD" id="cd05466">
    <property type="entry name" value="PBP2_LTTR_substrate"/>
    <property type="match status" value="1"/>
</dbReference>
<evidence type="ECO:0000313" key="7">
    <source>
        <dbReference type="Proteomes" id="UP000637002"/>
    </source>
</evidence>
<feature type="domain" description="HTH lysR-type" evidence="5">
    <location>
        <begin position="1"/>
        <end position="58"/>
    </location>
</feature>
<dbReference type="Gene3D" id="3.40.190.290">
    <property type="match status" value="1"/>
</dbReference>